<dbReference type="EMBL" id="ACNN01000005">
    <property type="protein sequence ID" value="EEN83615.1"/>
    <property type="molecule type" value="Genomic_DNA"/>
</dbReference>
<comment type="caution">
    <text evidence="1">The sequence shown here is derived from an EMBL/GenBank/DDBJ whole genome shotgun (WGS) entry which is preliminary data.</text>
</comment>
<sequence>MQYQLRKGLPSANVQKARVFRYFSHTNSPRAREEDSQ</sequence>
<name>C3J875_POREA</name>
<keyword evidence="2" id="KW-1185">Reference proteome</keyword>
<evidence type="ECO:0000313" key="1">
    <source>
        <dbReference type="EMBL" id="EEN83615.1"/>
    </source>
</evidence>
<dbReference type="STRING" id="553175.POREN0001_1319"/>
<reference evidence="1 2" key="1">
    <citation type="submission" date="2009-04" db="EMBL/GenBank/DDBJ databases">
        <authorList>
            <person name="Sebastian Y."/>
            <person name="Madupu R."/>
            <person name="Durkin A.S."/>
            <person name="Torralba M."/>
            <person name="Methe B."/>
            <person name="Sutton G.G."/>
            <person name="Strausberg R.L."/>
            <person name="Nelson K.E."/>
        </authorList>
    </citation>
    <scope>NUCLEOTIDE SEQUENCE [LARGE SCALE GENOMIC DNA]</scope>
    <source>
        <strain evidence="2">ATCC 35406 / BCRC 14492 / JCM 8526 / NCTC 13058 / HG 370</strain>
    </source>
</reference>
<dbReference type="Proteomes" id="UP000004295">
    <property type="component" value="Unassembled WGS sequence"/>
</dbReference>
<protein>
    <submittedName>
        <fullName evidence="1">Uncharacterized protein</fullName>
    </submittedName>
</protein>
<gene>
    <name evidence="1" type="ORF">POREN0001_1319</name>
</gene>
<organism evidence="1 2">
    <name type="scientific">Porphyromonas endodontalis (strain ATCC 35406 / DSM 24491 / JCM 8526 / CCUG 16442 / BCRC 14492 / NCTC 13058 / HG 370)</name>
    <name type="common">Bacteroides endodontalis</name>
    <dbReference type="NCBI Taxonomy" id="553175"/>
    <lineage>
        <taxon>Bacteria</taxon>
        <taxon>Pseudomonadati</taxon>
        <taxon>Bacteroidota</taxon>
        <taxon>Bacteroidia</taxon>
        <taxon>Bacteroidales</taxon>
        <taxon>Porphyromonadaceae</taxon>
        <taxon>Porphyromonas</taxon>
    </lineage>
</organism>
<proteinExistence type="predicted"/>
<evidence type="ECO:0000313" key="2">
    <source>
        <dbReference type="Proteomes" id="UP000004295"/>
    </source>
</evidence>
<dbReference type="AlphaFoldDB" id="C3J875"/>
<accession>C3J875</accession>